<keyword evidence="2" id="KW-1185">Reference proteome</keyword>
<dbReference type="Gramene" id="OBART11G23540.2">
    <property type="protein sequence ID" value="OBART11G23540.2"/>
    <property type="gene ID" value="OBART11G23540"/>
</dbReference>
<dbReference type="Proteomes" id="UP000026960">
    <property type="component" value="Chromosome 11"/>
</dbReference>
<protein>
    <submittedName>
        <fullName evidence="1">Uncharacterized protein</fullName>
    </submittedName>
</protein>
<accession>A0A0D3HQ77</accession>
<organism evidence="1">
    <name type="scientific">Oryza barthii</name>
    <dbReference type="NCBI Taxonomy" id="65489"/>
    <lineage>
        <taxon>Eukaryota</taxon>
        <taxon>Viridiplantae</taxon>
        <taxon>Streptophyta</taxon>
        <taxon>Embryophyta</taxon>
        <taxon>Tracheophyta</taxon>
        <taxon>Spermatophyta</taxon>
        <taxon>Magnoliopsida</taxon>
        <taxon>Liliopsida</taxon>
        <taxon>Poales</taxon>
        <taxon>Poaceae</taxon>
        <taxon>BOP clade</taxon>
        <taxon>Oryzoideae</taxon>
        <taxon>Oryzeae</taxon>
        <taxon>Oryzinae</taxon>
        <taxon>Oryza</taxon>
    </lineage>
</organism>
<evidence type="ECO:0000313" key="2">
    <source>
        <dbReference type="Proteomes" id="UP000026960"/>
    </source>
</evidence>
<name>A0A0D3HQ77_9ORYZ</name>
<evidence type="ECO:0000313" key="1">
    <source>
        <dbReference type="EnsemblPlants" id="OBART11G23540.2"/>
    </source>
</evidence>
<sequence>MHTQLSISIGDSSEELSELIQCISCLVISSPHHKQQQLPGKNKQQQQLVIDEEENRGWLDFSISLLIAAYICLTNRPSKPAMWPTRLAGPTCQRDTVQLTTPSPPFASRLLAT</sequence>
<proteinExistence type="predicted"/>
<dbReference type="AlphaFoldDB" id="A0A0D3HQ77"/>
<reference evidence="1" key="2">
    <citation type="submission" date="2015-03" db="UniProtKB">
        <authorList>
            <consortium name="EnsemblPlants"/>
        </authorList>
    </citation>
    <scope>IDENTIFICATION</scope>
</reference>
<reference evidence="1" key="1">
    <citation type="journal article" date="2009" name="Rice">
        <title>De Novo Next Generation Sequencing of Plant Genomes.</title>
        <authorList>
            <person name="Rounsley S."/>
            <person name="Marri P.R."/>
            <person name="Yu Y."/>
            <person name="He R."/>
            <person name="Sisneros N."/>
            <person name="Goicoechea J.L."/>
            <person name="Lee S.J."/>
            <person name="Angelova A."/>
            <person name="Kudrna D."/>
            <person name="Luo M."/>
            <person name="Affourtit J."/>
            <person name="Desany B."/>
            <person name="Knight J."/>
            <person name="Niazi F."/>
            <person name="Egholm M."/>
            <person name="Wing R.A."/>
        </authorList>
    </citation>
    <scope>NUCLEOTIDE SEQUENCE [LARGE SCALE GENOMIC DNA]</scope>
    <source>
        <strain evidence="1">cv. IRGC 105608</strain>
    </source>
</reference>
<dbReference type="EnsemblPlants" id="OBART11G23540.2">
    <property type="protein sequence ID" value="OBART11G23540.2"/>
    <property type="gene ID" value="OBART11G23540"/>
</dbReference>